<proteinExistence type="predicted"/>
<organism evidence="1 2">
    <name type="scientific">Meishania litoralis</name>
    <dbReference type="NCBI Taxonomy" id="3434685"/>
    <lineage>
        <taxon>Bacteria</taxon>
        <taxon>Pseudomonadati</taxon>
        <taxon>Bacteroidota</taxon>
        <taxon>Flavobacteriia</taxon>
        <taxon>Flavobacteriales</taxon>
        <taxon>Flavobacteriaceae</taxon>
        <taxon>Meishania</taxon>
    </lineage>
</organism>
<evidence type="ECO:0000313" key="2">
    <source>
        <dbReference type="Proteomes" id="UP001595191"/>
    </source>
</evidence>
<accession>A0ACC7LGR4</accession>
<keyword evidence="2" id="KW-1185">Reference proteome</keyword>
<name>A0ACC7LGR4_9FLAO</name>
<dbReference type="EMBL" id="JBHFPV010000001">
    <property type="protein sequence ID" value="MFH6602356.1"/>
    <property type="molecule type" value="Genomic_DNA"/>
</dbReference>
<protein>
    <submittedName>
        <fullName evidence="1">Gliding motility-associated C-terminal domain-containing protein</fullName>
    </submittedName>
</protein>
<sequence length="1239" mass="130857">MKLKGEFIVTLGHGVGSFATRFVFMVFLLIGSMASAQQANLTVLDGDAGETGGIANPGAFQVTLTGVGLAIDRTINVTVEAASTAQANLDRDPIPATLFIPAGQSQGIIPVEGIVDDNLVEGDETVILTLLPGFGYSLDPIIANRTKTIIVKDNDTGQFTITTLDPDAGEEDPPGEGRFRIDLDFDNGTGTAVTVPYTLTGTATNGGVNSDYDVIGQQGTLTFPEGTLARTLRIQPIDDTTFESDETVILTLGTPSDPLFTVAASPAADRTVTIVDNDCPAGDTAPVLDNEPTSFCDVASVNLNTFFSGGLPPQSALRWSTVANPTTVGQLMSVAASNAVTAGTYHAVFWSTTGTCASPSTALTITINQTPDAGTPVANLTSCNDNNFGTTTFDLDNGLTGEDPGGTWTYISGPGNPGSINGSNVVNFNNDPSGTYVFRYTLTAGAPCVNQTADISISVSDCDPCIAGNTAPSLAPDAPETDFCDTIDVSLSQFTNSTAPPNTTLRWSSDSNLENTSAHLTVGQINSPLPGTYYAFFWDAANTCASPALVVNLASTPTPTITEANGDERCGSGTVTLTASSTGNPTFNWYDTIDGDTPIGSGPSFETTVNAPSASIGIVTYTFYVEATENSCVSTREPVEVIVAHQPSAGTPTDTSSCSNPQYGNTVLDLNGQLTGADIGVWTFTSGPATIDPGDGTAVDFIGAPDGIYVFTYTTSDAQAPCENDSASVTVSVSNCDTDDDGDGLFGGQEQALGTDPQDADSDNDGIQDGVEVGGDIENPLDGDNDGIIDALDSNVADEDNDGVVDQLDPANLNPCVPNTLNGVCDSDGDDIPDSEEDLNGNGTVDEGESDPLDPCDPNPDHANCQPIDLEVLKTVDNENAAIGDTVLFTITLNNLEDRKARSIIVGDLLESGFEYDSHTAPPGSNYNPDTGEWQIFEIAPLGSLSLEIRAVVIEGDVHTNTAELLSSLPEDGNLANNSASVEIIFVRPVGVNLIVEKTARLGPDKNRVKKVFGLINDIDDEVEVEYFIKVINKSLNDNVSNIRVQDTFSNENGVVYEFLEANAPVGSTFDMNTGVWLIDNLSVGEEIELSYKVMFRSVGTVVNKAQIMRSSPAESIAGDEDSISEVEVEITTRNVVDIGIIFNQFSPNDDGINDDLKINRLRKNAGGMDELVDITYDIDIFNRYGNSVYEARNMTDEKVWDGTWKGKEVPEGTYFYILNIAIENESAKIAKGWIQLIR</sequence>
<comment type="caution">
    <text evidence="1">The sequence shown here is derived from an EMBL/GenBank/DDBJ whole genome shotgun (WGS) entry which is preliminary data.</text>
</comment>
<gene>
    <name evidence="1" type="ORF">ACEZ3G_02625</name>
</gene>
<reference evidence="1" key="1">
    <citation type="submission" date="2024-09" db="EMBL/GenBank/DDBJ databases">
        <authorList>
            <person name="Liu J."/>
        </authorList>
    </citation>
    <scope>NUCLEOTIDE SEQUENCE</scope>
    <source>
        <strain evidence="1">NBU2967</strain>
    </source>
</reference>
<evidence type="ECO:0000313" key="1">
    <source>
        <dbReference type="EMBL" id="MFH6602356.1"/>
    </source>
</evidence>
<dbReference type="Proteomes" id="UP001595191">
    <property type="component" value="Unassembled WGS sequence"/>
</dbReference>